<feature type="domain" description="DinB-like" evidence="1">
    <location>
        <begin position="14"/>
        <end position="156"/>
    </location>
</feature>
<dbReference type="AlphaFoldDB" id="A0A3M8CWH1"/>
<comment type="caution">
    <text evidence="2">The sequence shown here is derived from an EMBL/GenBank/DDBJ whole genome shotgun (WGS) entry which is preliminary data.</text>
</comment>
<dbReference type="Gene3D" id="1.20.120.450">
    <property type="entry name" value="dinb family like domain"/>
    <property type="match status" value="1"/>
</dbReference>
<dbReference type="InterPro" id="IPR034660">
    <property type="entry name" value="DinB/YfiT-like"/>
</dbReference>
<sequence>MNDMGVIERYKHDLQTYSLEQMRYIPEPGSWSLGQMYSHVILVGMEYLDNVEACSQAKEEQPLGKTKGGEQLFARGGFPPIKIKLPDVPENTPSNTESKEDLAAGLDRVQQRLMEWCEKVGEVNPRAKVEHGGFGWLNAREWFDLVEMHFRHHGRQKQELEQRLGL</sequence>
<proteinExistence type="predicted"/>
<dbReference type="Pfam" id="PF12867">
    <property type="entry name" value="DinB_2"/>
    <property type="match status" value="1"/>
</dbReference>
<dbReference type="SUPFAM" id="SSF109854">
    <property type="entry name" value="DinB/YfiT-like putative metalloenzymes"/>
    <property type="match status" value="1"/>
</dbReference>
<protein>
    <submittedName>
        <fullName evidence="2">DinB family protein</fullName>
    </submittedName>
</protein>
<gene>
    <name evidence="2" type="ORF">EDM56_27455</name>
</gene>
<dbReference type="RefSeq" id="WP_122921134.1">
    <property type="nucleotide sequence ID" value="NZ_RHHQ01000025.1"/>
</dbReference>
<accession>A0A3M8CWH1</accession>
<evidence type="ECO:0000313" key="2">
    <source>
        <dbReference type="EMBL" id="RNB80150.1"/>
    </source>
</evidence>
<dbReference type="Proteomes" id="UP000271031">
    <property type="component" value="Unassembled WGS sequence"/>
</dbReference>
<evidence type="ECO:0000313" key="3">
    <source>
        <dbReference type="Proteomes" id="UP000271031"/>
    </source>
</evidence>
<evidence type="ECO:0000259" key="1">
    <source>
        <dbReference type="Pfam" id="PF12867"/>
    </source>
</evidence>
<organism evidence="2 3">
    <name type="scientific">Brevibacillus fluminis</name>
    <dbReference type="NCBI Taxonomy" id="511487"/>
    <lineage>
        <taxon>Bacteria</taxon>
        <taxon>Bacillati</taxon>
        <taxon>Bacillota</taxon>
        <taxon>Bacilli</taxon>
        <taxon>Bacillales</taxon>
        <taxon>Paenibacillaceae</taxon>
        <taxon>Brevibacillus</taxon>
    </lineage>
</organism>
<keyword evidence="3" id="KW-1185">Reference proteome</keyword>
<dbReference type="InterPro" id="IPR024775">
    <property type="entry name" value="DinB-like"/>
</dbReference>
<name>A0A3M8CWH1_9BACL</name>
<dbReference type="EMBL" id="RHHQ01000025">
    <property type="protein sequence ID" value="RNB80150.1"/>
    <property type="molecule type" value="Genomic_DNA"/>
</dbReference>
<reference evidence="2 3" key="1">
    <citation type="submission" date="2018-10" db="EMBL/GenBank/DDBJ databases">
        <title>Phylogenomics of Brevibacillus.</title>
        <authorList>
            <person name="Dunlap C."/>
        </authorList>
    </citation>
    <scope>NUCLEOTIDE SEQUENCE [LARGE SCALE GENOMIC DNA]</scope>
    <source>
        <strain evidence="2 3">JCM 15716</strain>
    </source>
</reference>
<dbReference type="OrthoDB" id="1495892at2"/>